<proteinExistence type="predicted"/>
<organism evidence="2">
    <name type="scientific">Brachypodium distachyon</name>
    <name type="common">Purple false brome</name>
    <name type="synonym">Trachynia distachya</name>
    <dbReference type="NCBI Taxonomy" id="15368"/>
    <lineage>
        <taxon>Eukaryota</taxon>
        <taxon>Viridiplantae</taxon>
        <taxon>Streptophyta</taxon>
        <taxon>Embryophyta</taxon>
        <taxon>Tracheophyta</taxon>
        <taxon>Spermatophyta</taxon>
        <taxon>Magnoliopsida</taxon>
        <taxon>Liliopsida</taxon>
        <taxon>Poales</taxon>
        <taxon>Poaceae</taxon>
        <taxon>BOP clade</taxon>
        <taxon>Pooideae</taxon>
        <taxon>Stipodae</taxon>
        <taxon>Brachypodieae</taxon>
        <taxon>Brachypodium</taxon>
    </lineage>
</organism>
<keyword evidence="1" id="KW-0812">Transmembrane</keyword>
<name>A0A2K2CNS3_BRADI</name>
<dbReference type="InParanoid" id="A0A2K2CNS3"/>
<feature type="transmembrane region" description="Helical" evidence="1">
    <location>
        <begin position="30"/>
        <end position="52"/>
    </location>
</feature>
<evidence type="ECO:0000256" key="1">
    <source>
        <dbReference type="SAM" id="Phobius"/>
    </source>
</evidence>
<dbReference type="AlphaFoldDB" id="A0A2K2CNS3"/>
<keyword evidence="1" id="KW-0472">Membrane</keyword>
<evidence type="ECO:0000313" key="3">
    <source>
        <dbReference type="EnsemblPlants" id="PNT63680"/>
    </source>
</evidence>
<reference evidence="2 3" key="1">
    <citation type="journal article" date="2010" name="Nature">
        <title>Genome sequencing and analysis of the model grass Brachypodium distachyon.</title>
        <authorList>
            <consortium name="International Brachypodium Initiative"/>
        </authorList>
    </citation>
    <scope>NUCLEOTIDE SEQUENCE [LARGE SCALE GENOMIC DNA]</scope>
    <source>
        <strain evidence="2 3">Bd21</strain>
    </source>
</reference>
<dbReference type="EnsemblPlants" id="PNT63680">
    <property type="protein sequence ID" value="PNT63680"/>
    <property type="gene ID" value="BRADI_4g19943v3"/>
</dbReference>
<reference evidence="2" key="2">
    <citation type="submission" date="2017-06" db="EMBL/GenBank/DDBJ databases">
        <title>WGS assembly of Brachypodium distachyon.</title>
        <authorList>
            <consortium name="The International Brachypodium Initiative"/>
            <person name="Lucas S."/>
            <person name="Harmon-Smith M."/>
            <person name="Lail K."/>
            <person name="Tice H."/>
            <person name="Grimwood J."/>
            <person name="Bruce D."/>
            <person name="Barry K."/>
            <person name="Shu S."/>
            <person name="Lindquist E."/>
            <person name="Wang M."/>
            <person name="Pitluck S."/>
            <person name="Vogel J.P."/>
            <person name="Garvin D.F."/>
            <person name="Mockler T.C."/>
            <person name="Schmutz J."/>
            <person name="Rokhsar D."/>
            <person name="Bevan M.W."/>
        </authorList>
    </citation>
    <scope>NUCLEOTIDE SEQUENCE</scope>
    <source>
        <strain evidence="2">Bd21</strain>
    </source>
</reference>
<accession>A0A2K2CNS3</accession>
<sequence>MSGASCVLVHSPLHLPSEEFVHRLSAFSPALNLGLLYVLLLYTQATLSFFFCEPQLPFMI</sequence>
<protein>
    <submittedName>
        <fullName evidence="2 3">Uncharacterized protein</fullName>
    </submittedName>
</protein>
<evidence type="ECO:0000313" key="2">
    <source>
        <dbReference type="EMBL" id="PNT63680.1"/>
    </source>
</evidence>
<keyword evidence="1" id="KW-1133">Transmembrane helix</keyword>
<dbReference type="Proteomes" id="UP000008810">
    <property type="component" value="Chromosome 4"/>
</dbReference>
<dbReference type="EMBL" id="CM000883">
    <property type="protein sequence ID" value="PNT63680.1"/>
    <property type="molecule type" value="Genomic_DNA"/>
</dbReference>
<gene>
    <name evidence="2" type="ORF">BRADI_4g19943v3</name>
</gene>
<dbReference type="Gramene" id="PNT63680">
    <property type="protein sequence ID" value="PNT63680"/>
    <property type="gene ID" value="BRADI_4g19943v3"/>
</dbReference>
<keyword evidence="4" id="KW-1185">Reference proteome</keyword>
<reference evidence="3" key="3">
    <citation type="submission" date="2018-08" db="UniProtKB">
        <authorList>
            <consortium name="EnsemblPlants"/>
        </authorList>
    </citation>
    <scope>IDENTIFICATION</scope>
    <source>
        <strain evidence="3">cv. Bd21</strain>
    </source>
</reference>
<evidence type="ECO:0000313" key="4">
    <source>
        <dbReference type="Proteomes" id="UP000008810"/>
    </source>
</evidence>